<dbReference type="PROSITE" id="PS01031">
    <property type="entry name" value="SHSP"/>
    <property type="match status" value="1"/>
</dbReference>
<comment type="similarity">
    <text evidence="2 3">Belongs to the small heat shock protein (HSP20) family.</text>
</comment>
<dbReference type="AlphaFoldDB" id="A0A0C9VHD0"/>
<dbReference type="Pfam" id="PF00011">
    <property type="entry name" value="HSP20"/>
    <property type="match status" value="1"/>
</dbReference>
<feature type="region of interest" description="Disordered" evidence="4">
    <location>
        <begin position="118"/>
        <end position="158"/>
    </location>
</feature>
<dbReference type="InterPro" id="IPR031107">
    <property type="entry name" value="Small_HSP"/>
</dbReference>
<feature type="compositionally biased region" description="Basic and acidic residues" evidence="4">
    <location>
        <begin position="147"/>
        <end position="158"/>
    </location>
</feature>
<sequence>MSITSFYEPFSYTLADFDRLFDAAWNTRSQNNNNGNSDSTVAPQGSNSFFKPRMDLHEDKEKNLVTAAFEFPGLKKEDINIDVHNNRLVVSGQSSQASELDKDGYAVRERRFGRFSRTLPLPTGTKPEEIKASMSDGILTVTFPRSQPDKEPKKITIS</sequence>
<evidence type="ECO:0000313" key="7">
    <source>
        <dbReference type="Proteomes" id="UP000054279"/>
    </source>
</evidence>
<feature type="compositionally biased region" description="Polar residues" evidence="4">
    <location>
        <begin position="37"/>
        <end position="49"/>
    </location>
</feature>
<proteinExistence type="inferred from homology"/>
<evidence type="ECO:0000256" key="2">
    <source>
        <dbReference type="PROSITE-ProRule" id="PRU00285"/>
    </source>
</evidence>
<dbReference type="InterPro" id="IPR002068">
    <property type="entry name" value="A-crystallin/Hsp20_dom"/>
</dbReference>
<dbReference type="InterPro" id="IPR008978">
    <property type="entry name" value="HSP20-like_chaperone"/>
</dbReference>
<organism evidence="6 7">
    <name type="scientific">Sphaerobolus stellatus (strain SS14)</name>
    <dbReference type="NCBI Taxonomy" id="990650"/>
    <lineage>
        <taxon>Eukaryota</taxon>
        <taxon>Fungi</taxon>
        <taxon>Dikarya</taxon>
        <taxon>Basidiomycota</taxon>
        <taxon>Agaricomycotina</taxon>
        <taxon>Agaricomycetes</taxon>
        <taxon>Phallomycetidae</taxon>
        <taxon>Geastrales</taxon>
        <taxon>Sphaerobolaceae</taxon>
        <taxon>Sphaerobolus</taxon>
    </lineage>
</organism>
<protein>
    <recommendedName>
        <fullName evidence="5">SHSP domain-containing protein</fullName>
    </recommendedName>
</protein>
<keyword evidence="7" id="KW-1185">Reference proteome</keyword>
<gene>
    <name evidence="6" type="ORF">M422DRAFT_29157</name>
</gene>
<reference evidence="6 7" key="1">
    <citation type="submission" date="2014-06" db="EMBL/GenBank/DDBJ databases">
        <title>Evolutionary Origins and Diversification of the Mycorrhizal Mutualists.</title>
        <authorList>
            <consortium name="DOE Joint Genome Institute"/>
            <consortium name="Mycorrhizal Genomics Consortium"/>
            <person name="Kohler A."/>
            <person name="Kuo A."/>
            <person name="Nagy L.G."/>
            <person name="Floudas D."/>
            <person name="Copeland A."/>
            <person name="Barry K.W."/>
            <person name="Cichocki N."/>
            <person name="Veneault-Fourrey C."/>
            <person name="LaButti K."/>
            <person name="Lindquist E.A."/>
            <person name="Lipzen A."/>
            <person name="Lundell T."/>
            <person name="Morin E."/>
            <person name="Murat C."/>
            <person name="Riley R."/>
            <person name="Ohm R."/>
            <person name="Sun H."/>
            <person name="Tunlid A."/>
            <person name="Henrissat B."/>
            <person name="Grigoriev I.V."/>
            <person name="Hibbett D.S."/>
            <person name="Martin F."/>
        </authorList>
    </citation>
    <scope>NUCLEOTIDE SEQUENCE [LARGE SCALE GENOMIC DNA]</scope>
    <source>
        <strain evidence="6 7">SS14</strain>
    </source>
</reference>
<keyword evidence="1" id="KW-0346">Stress response</keyword>
<evidence type="ECO:0000256" key="1">
    <source>
        <dbReference type="ARBA" id="ARBA00023016"/>
    </source>
</evidence>
<evidence type="ECO:0000313" key="6">
    <source>
        <dbReference type="EMBL" id="KIJ46621.1"/>
    </source>
</evidence>
<evidence type="ECO:0000259" key="5">
    <source>
        <dbReference type="PROSITE" id="PS01031"/>
    </source>
</evidence>
<dbReference type="SUPFAM" id="SSF49764">
    <property type="entry name" value="HSP20-like chaperones"/>
    <property type="match status" value="1"/>
</dbReference>
<dbReference type="HOGENOM" id="CLU_046737_12_0_1"/>
<evidence type="ECO:0000256" key="4">
    <source>
        <dbReference type="SAM" id="MobiDB-lite"/>
    </source>
</evidence>
<dbReference type="Proteomes" id="UP000054279">
    <property type="component" value="Unassembled WGS sequence"/>
</dbReference>
<dbReference type="Gene3D" id="2.60.40.790">
    <property type="match status" value="1"/>
</dbReference>
<dbReference type="EMBL" id="KN837106">
    <property type="protein sequence ID" value="KIJ46621.1"/>
    <property type="molecule type" value="Genomic_DNA"/>
</dbReference>
<feature type="region of interest" description="Disordered" evidence="4">
    <location>
        <begin position="30"/>
        <end position="52"/>
    </location>
</feature>
<dbReference type="CDD" id="cd06464">
    <property type="entry name" value="ACD_sHsps-like"/>
    <property type="match status" value="1"/>
</dbReference>
<evidence type="ECO:0000256" key="3">
    <source>
        <dbReference type="RuleBase" id="RU003616"/>
    </source>
</evidence>
<name>A0A0C9VHD0_SPHS4</name>
<dbReference type="PANTHER" id="PTHR11527">
    <property type="entry name" value="HEAT-SHOCK PROTEIN 20 FAMILY MEMBER"/>
    <property type="match status" value="1"/>
</dbReference>
<dbReference type="OrthoDB" id="1431247at2759"/>
<feature type="domain" description="SHSP" evidence="5">
    <location>
        <begin position="45"/>
        <end position="158"/>
    </location>
</feature>
<accession>A0A0C9VHD0</accession>